<reference evidence="4" key="2">
    <citation type="submission" date="2019-02" db="EMBL/GenBank/DDBJ databases">
        <authorList>
            <person name="Chen S.-C."/>
            <person name="Chien H.-H."/>
            <person name="Lai M.-C."/>
        </authorList>
    </citation>
    <scope>NUCLEOTIDE SEQUENCE</scope>
    <source>
        <strain evidence="4">N2F9704</strain>
    </source>
</reference>
<dbReference type="Proteomes" id="UP001042704">
    <property type="component" value="Chromosome"/>
</dbReference>
<keyword evidence="2" id="KW-0812">Transmembrane</keyword>
<feature type="domain" description="Peptidase C39" evidence="3">
    <location>
        <begin position="76"/>
        <end position="202"/>
    </location>
</feature>
<dbReference type="GO" id="GO:0008233">
    <property type="term" value="F:peptidase activity"/>
    <property type="evidence" value="ECO:0007669"/>
    <property type="project" value="InterPro"/>
</dbReference>
<gene>
    <name evidence="4" type="ORF">RJ40_07810</name>
</gene>
<dbReference type="GeneID" id="76424259"/>
<evidence type="ECO:0000256" key="2">
    <source>
        <dbReference type="SAM" id="Phobius"/>
    </source>
</evidence>
<evidence type="ECO:0000256" key="1">
    <source>
        <dbReference type="SAM" id="MobiDB-lite"/>
    </source>
</evidence>
<dbReference type="PROSITE" id="PS50990">
    <property type="entry name" value="PEPTIDASE_C39"/>
    <property type="match status" value="1"/>
</dbReference>
<feature type="region of interest" description="Disordered" evidence="1">
    <location>
        <begin position="1"/>
        <end position="22"/>
    </location>
</feature>
<keyword evidence="2" id="KW-0472">Membrane</keyword>
<dbReference type="Pfam" id="PF03412">
    <property type="entry name" value="Peptidase_C39"/>
    <property type="match status" value="1"/>
</dbReference>
<evidence type="ECO:0000313" key="5">
    <source>
        <dbReference type="Proteomes" id="UP001042704"/>
    </source>
</evidence>
<accession>A0A8A3S5K3</accession>
<dbReference type="KEGG" id="maqe:RJ40_07810"/>
<evidence type="ECO:0000313" key="4">
    <source>
        <dbReference type="EMBL" id="QSZ67415.1"/>
    </source>
</evidence>
<dbReference type="Gene3D" id="3.90.70.10">
    <property type="entry name" value="Cysteine proteinases"/>
    <property type="match status" value="1"/>
</dbReference>
<dbReference type="AlphaFoldDB" id="A0A8A3S5K3"/>
<organism evidence="4 5">
    <name type="scientific">Methanofollis aquaemaris</name>
    <dbReference type="NCBI Taxonomy" id="126734"/>
    <lineage>
        <taxon>Archaea</taxon>
        <taxon>Methanobacteriati</taxon>
        <taxon>Methanobacteriota</taxon>
        <taxon>Stenosarchaea group</taxon>
        <taxon>Methanomicrobia</taxon>
        <taxon>Methanomicrobiales</taxon>
        <taxon>Methanomicrobiaceae</taxon>
        <taxon>Methanofollis</taxon>
    </lineage>
</organism>
<dbReference type="GO" id="GO:0005524">
    <property type="term" value="F:ATP binding"/>
    <property type="evidence" value="ECO:0007669"/>
    <property type="project" value="InterPro"/>
</dbReference>
<dbReference type="GO" id="GO:0016020">
    <property type="term" value="C:membrane"/>
    <property type="evidence" value="ECO:0007669"/>
    <property type="project" value="InterPro"/>
</dbReference>
<keyword evidence="5" id="KW-1185">Reference proteome</keyword>
<name>A0A8A3S5K3_9EURY</name>
<dbReference type="GO" id="GO:0006508">
    <property type="term" value="P:proteolysis"/>
    <property type="evidence" value="ECO:0007669"/>
    <property type="project" value="InterPro"/>
</dbReference>
<dbReference type="InterPro" id="IPR005074">
    <property type="entry name" value="Peptidase_C39"/>
</dbReference>
<proteinExistence type="predicted"/>
<dbReference type="RefSeq" id="WP_265580304.1">
    <property type="nucleotide sequence ID" value="NZ_CP036172.1"/>
</dbReference>
<feature type="transmembrane region" description="Helical" evidence="2">
    <location>
        <begin position="30"/>
        <end position="53"/>
    </location>
</feature>
<sequence>MDKIYIKSQTSKPAATPDSLAGGGRNTQKVLLTIVLLIGLTSTMIGMAVACTFPDLFLKNSSSAGDELTGVPDVRQSNGDGSAAAAFQGVMAFYGIDRGEQEWREAIGPSTDIKEKATAMASAAREQGFEADVMEGIGTDELTALIAEGVPVIVPLDGKQYVIVVGKDTEAFILEDPATFGGRTHLKRDEFAARWIGGTAVAIRSMTRD</sequence>
<protein>
    <recommendedName>
        <fullName evidence="3">Peptidase C39 domain-containing protein</fullName>
    </recommendedName>
</protein>
<keyword evidence="2" id="KW-1133">Transmembrane helix</keyword>
<reference evidence="4" key="1">
    <citation type="journal article" date="2001" name="Int. J. Syst. Evol. Microbiol.">
        <title>Methanofollis aquaemaris sp. nov., a methanogen isolated from an aquaculture fish pond.</title>
        <authorList>
            <person name="Lai M.C."/>
            <person name="Chen S.C."/>
        </authorList>
    </citation>
    <scope>NUCLEOTIDE SEQUENCE</scope>
    <source>
        <strain evidence="4">N2F9704</strain>
    </source>
</reference>
<evidence type="ECO:0000259" key="3">
    <source>
        <dbReference type="PROSITE" id="PS50990"/>
    </source>
</evidence>
<dbReference type="EMBL" id="CP036172">
    <property type="protein sequence ID" value="QSZ67415.1"/>
    <property type="molecule type" value="Genomic_DNA"/>
</dbReference>